<feature type="non-terminal residue" evidence="1">
    <location>
        <position position="1"/>
    </location>
</feature>
<sequence>PLDDMIFKGVVIWDSCGWSIDSMGDGRPEIGLIDGTILEIIGHKYENPELLKG</sequence>
<evidence type="ECO:0000313" key="1">
    <source>
        <dbReference type="EMBL" id="GAG27554.1"/>
    </source>
</evidence>
<dbReference type="SUPFAM" id="SSF159006">
    <property type="entry name" value="YopX-like"/>
    <property type="match status" value="1"/>
</dbReference>
<dbReference type="Gene3D" id="2.30.30.290">
    <property type="entry name" value="YopX-like domains"/>
    <property type="match status" value="1"/>
</dbReference>
<dbReference type="InterPro" id="IPR023385">
    <property type="entry name" value="YopX-like_C"/>
</dbReference>
<organism evidence="1">
    <name type="scientific">marine sediment metagenome</name>
    <dbReference type="NCBI Taxonomy" id="412755"/>
    <lineage>
        <taxon>unclassified sequences</taxon>
        <taxon>metagenomes</taxon>
        <taxon>ecological metagenomes</taxon>
    </lineage>
</organism>
<name>X0W9E6_9ZZZZ</name>
<reference evidence="1" key="1">
    <citation type="journal article" date="2014" name="Front. Microbiol.">
        <title>High frequency of phylogenetically diverse reductive dehalogenase-homologous genes in deep subseafloor sedimentary metagenomes.</title>
        <authorList>
            <person name="Kawai M."/>
            <person name="Futagami T."/>
            <person name="Toyoda A."/>
            <person name="Takaki Y."/>
            <person name="Nishi S."/>
            <person name="Hori S."/>
            <person name="Arai W."/>
            <person name="Tsubouchi T."/>
            <person name="Morono Y."/>
            <person name="Uchiyama I."/>
            <person name="Ito T."/>
            <person name="Fujiyama A."/>
            <person name="Inagaki F."/>
            <person name="Takami H."/>
        </authorList>
    </citation>
    <scope>NUCLEOTIDE SEQUENCE</scope>
    <source>
        <strain evidence="1">Expedition CK06-06</strain>
    </source>
</reference>
<evidence type="ECO:0008006" key="2">
    <source>
        <dbReference type="Google" id="ProtNLM"/>
    </source>
</evidence>
<dbReference type="EMBL" id="BARS01034995">
    <property type="protein sequence ID" value="GAG27554.1"/>
    <property type="molecule type" value="Genomic_DNA"/>
</dbReference>
<accession>X0W9E6</accession>
<comment type="caution">
    <text evidence="1">The sequence shown here is derived from an EMBL/GenBank/DDBJ whole genome shotgun (WGS) entry which is preliminary data.</text>
</comment>
<protein>
    <recommendedName>
        <fullName evidence="2">YopX protein domain-containing protein</fullName>
    </recommendedName>
</protein>
<proteinExistence type="predicted"/>
<gene>
    <name evidence="1" type="ORF">S01H1_53989</name>
</gene>
<dbReference type="AlphaFoldDB" id="X0W9E6"/>